<proteinExistence type="predicted"/>
<name>A0A1V2ZZJ7_9GAMM</name>
<evidence type="ECO:0000259" key="2">
    <source>
        <dbReference type="Pfam" id="PF02517"/>
    </source>
</evidence>
<keyword evidence="1" id="KW-1133">Transmembrane helix</keyword>
<dbReference type="GO" id="GO:0006508">
    <property type="term" value="P:proteolysis"/>
    <property type="evidence" value="ECO:0007669"/>
    <property type="project" value="UniProtKB-KW"/>
</dbReference>
<dbReference type="InterPro" id="IPR003675">
    <property type="entry name" value="Rce1/LyrA-like_dom"/>
</dbReference>
<dbReference type="GO" id="GO:0080120">
    <property type="term" value="P:CAAX-box protein maturation"/>
    <property type="evidence" value="ECO:0007669"/>
    <property type="project" value="UniProtKB-ARBA"/>
</dbReference>
<dbReference type="Proteomes" id="UP000189177">
    <property type="component" value="Unassembled WGS sequence"/>
</dbReference>
<dbReference type="EMBL" id="MUZR01000014">
    <property type="protein sequence ID" value="OOC10499.1"/>
    <property type="molecule type" value="Genomic_DNA"/>
</dbReference>
<evidence type="ECO:0000313" key="3">
    <source>
        <dbReference type="EMBL" id="OOC10499.1"/>
    </source>
</evidence>
<dbReference type="OrthoDB" id="118729at2"/>
<dbReference type="GO" id="GO:0004175">
    <property type="term" value="F:endopeptidase activity"/>
    <property type="evidence" value="ECO:0007669"/>
    <property type="project" value="UniProtKB-ARBA"/>
</dbReference>
<keyword evidence="3" id="KW-0482">Metalloprotease</keyword>
<accession>A0A1V2ZZJ7</accession>
<keyword evidence="3" id="KW-0378">Hydrolase</keyword>
<keyword evidence="1" id="KW-0472">Membrane</keyword>
<dbReference type="Pfam" id="PF02517">
    <property type="entry name" value="Rce1-like"/>
    <property type="match status" value="1"/>
</dbReference>
<sequence length="188" mass="20368">MRPFIARHPLLAGALFQGALIPVAFALAALAGVPLLGAMDWSIEAVALGLLVTTPMFLLVAVLGWTDHPAFRDIRAQLQEFLDLLFRGAPAGSVVLIAVLAGVGEELLVRGVLQQWLGLHLPPGAAILLASVLFGLAHYVSHLYFVFATLIGLYLGWVYHVTENLVVVMIAHAAYDWAVIRWYLARPV</sequence>
<evidence type="ECO:0000256" key="1">
    <source>
        <dbReference type="SAM" id="Phobius"/>
    </source>
</evidence>
<keyword evidence="3" id="KW-0645">Protease</keyword>
<feature type="domain" description="CAAX prenyl protease 2/Lysostaphin resistance protein A-like" evidence="2">
    <location>
        <begin position="92"/>
        <end position="177"/>
    </location>
</feature>
<dbReference type="STRING" id="252474.B1A74_05195"/>
<dbReference type="GO" id="GO:0008237">
    <property type="term" value="F:metallopeptidase activity"/>
    <property type="evidence" value="ECO:0007669"/>
    <property type="project" value="UniProtKB-KW"/>
</dbReference>
<dbReference type="InterPro" id="IPR052710">
    <property type="entry name" value="CAAX_protease"/>
</dbReference>
<keyword evidence="1" id="KW-0812">Transmembrane</keyword>
<feature type="transmembrane region" description="Helical" evidence="1">
    <location>
        <begin position="84"/>
        <end position="104"/>
    </location>
</feature>
<keyword evidence="4" id="KW-1185">Reference proteome</keyword>
<feature type="transmembrane region" description="Helical" evidence="1">
    <location>
        <begin position="42"/>
        <end position="63"/>
    </location>
</feature>
<dbReference type="PANTHER" id="PTHR36435:SF1">
    <property type="entry name" value="CAAX AMINO TERMINAL PROTEASE FAMILY PROTEIN"/>
    <property type="match status" value="1"/>
</dbReference>
<dbReference type="RefSeq" id="WP_026279465.1">
    <property type="nucleotide sequence ID" value="NZ_MUZR01000014.1"/>
</dbReference>
<protein>
    <submittedName>
        <fullName evidence="3">CPBP family intramembrane metalloprotease</fullName>
    </submittedName>
</protein>
<evidence type="ECO:0000313" key="4">
    <source>
        <dbReference type="Proteomes" id="UP000189177"/>
    </source>
</evidence>
<reference evidence="3 4" key="1">
    <citation type="submission" date="2017-02" db="EMBL/GenBank/DDBJ databases">
        <title>Genomic diversity within the haloalkaliphilic genus Thioalkalivibrio.</title>
        <authorList>
            <person name="Ahn A.-C."/>
            <person name="Meier-Kolthoff J."/>
            <person name="Overmars L."/>
            <person name="Richter M."/>
            <person name="Woyke T."/>
            <person name="Sorokin D.Y."/>
            <person name="Muyzer G."/>
        </authorList>
    </citation>
    <scope>NUCLEOTIDE SEQUENCE [LARGE SCALE GENOMIC DNA]</scope>
    <source>
        <strain evidence="3 4">HL17</strain>
    </source>
</reference>
<organism evidence="3 4">
    <name type="scientific">Thioalkalivibrio halophilus</name>
    <dbReference type="NCBI Taxonomy" id="252474"/>
    <lineage>
        <taxon>Bacteria</taxon>
        <taxon>Pseudomonadati</taxon>
        <taxon>Pseudomonadota</taxon>
        <taxon>Gammaproteobacteria</taxon>
        <taxon>Chromatiales</taxon>
        <taxon>Ectothiorhodospiraceae</taxon>
        <taxon>Thioalkalivibrio</taxon>
    </lineage>
</organism>
<comment type="caution">
    <text evidence="3">The sequence shown here is derived from an EMBL/GenBank/DDBJ whole genome shotgun (WGS) entry which is preliminary data.</text>
</comment>
<feature type="transmembrane region" description="Helical" evidence="1">
    <location>
        <begin position="116"/>
        <end position="136"/>
    </location>
</feature>
<gene>
    <name evidence="3" type="ORF">B1A74_05195</name>
</gene>
<dbReference type="AlphaFoldDB" id="A0A1V2ZZJ7"/>
<dbReference type="PANTHER" id="PTHR36435">
    <property type="entry name" value="SLR1288 PROTEIN"/>
    <property type="match status" value="1"/>
</dbReference>